<evidence type="ECO:0000313" key="1">
    <source>
        <dbReference type="EMBL" id="KAJ1361056.1"/>
    </source>
</evidence>
<evidence type="ECO:0000313" key="2">
    <source>
        <dbReference type="Proteomes" id="UP001196413"/>
    </source>
</evidence>
<reference evidence="1" key="1">
    <citation type="submission" date="2021-06" db="EMBL/GenBank/DDBJ databases">
        <title>Parelaphostrongylus tenuis whole genome reference sequence.</title>
        <authorList>
            <person name="Garwood T.J."/>
            <person name="Larsen P.A."/>
            <person name="Fountain-Jones N.M."/>
            <person name="Garbe J.R."/>
            <person name="Macchietto M.G."/>
            <person name="Kania S.A."/>
            <person name="Gerhold R.W."/>
            <person name="Richards J.E."/>
            <person name="Wolf T.M."/>
        </authorList>
    </citation>
    <scope>NUCLEOTIDE SEQUENCE</scope>
    <source>
        <strain evidence="1">MNPRO001-30</strain>
        <tissue evidence="1">Meninges</tissue>
    </source>
</reference>
<sequence length="69" mass="7573">MIIIAIICRYVYPRPDDDIILCGIIVVNGKKVEQKSSNVRRKTATEESDLTAATNLPKGAFVRGVARIA</sequence>
<gene>
    <name evidence="1" type="ORF">KIN20_020225</name>
</gene>
<proteinExistence type="predicted"/>
<comment type="caution">
    <text evidence="1">The sequence shown here is derived from an EMBL/GenBank/DDBJ whole genome shotgun (WGS) entry which is preliminary data.</text>
</comment>
<accession>A0AAD5N306</accession>
<dbReference type="EMBL" id="JAHQIW010004101">
    <property type="protein sequence ID" value="KAJ1361056.1"/>
    <property type="molecule type" value="Genomic_DNA"/>
</dbReference>
<name>A0AAD5N306_PARTN</name>
<dbReference type="AlphaFoldDB" id="A0AAD5N306"/>
<keyword evidence="2" id="KW-1185">Reference proteome</keyword>
<protein>
    <submittedName>
        <fullName evidence="1">Uncharacterized protein</fullName>
    </submittedName>
</protein>
<organism evidence="1 2">
    <name type="scientific">Parelaphostrongylus tenuis</name>
    <name type="common">Meningeal worm</name>
    <dbReference type="NCBI Taxonomy" id="148309"/>
    <lineage>
        <taxon>Eukaryota</taxon>
        <taxon>Metazoa</taxon>
        <taxon>Ecdysozoa</taxon>
        <taxon>Nematoda</taxon>
        <taxon>Chromadorea</taxon>
        <taxon>Rhabditida</taxon>
        <taxon>Rhabditina</taxon>
        <taxon>Rhabditomorpha</taxon>
        <taxon>Strongyloidea</taxon>
        <taxon>Metastrongylidae</taxon>
        <taxon>Parelaphostrongylus</taxon>
    </lineage>
</organism>
<dbReference type="Proteomes" id="UP001196413">
    <property type="component" value="Unassembled WGS sequence"/>
</dbReference>